<dbReference type="EMBL" id="JYDT01000022">
    <property type="protein sequence ID" value="KRY90345.1"/>
    <property type="molecule type" value="Genomic_DNA"/>
</dbReference>
<keyword evidence="1" id="KW-0812">Transmembrane</keyword>
<organism evidence="2 3">
    <name type="scientific">Trichinella pseudospiralis</name>
    <name type="common">Parasitic roundworm</name>
    <dbReference type="NCBI Taxonomy" id="6337"/>
    <lineage>
        <taxon>Eukaryota</taxon>
        <taxon>Metazoa</taxon>
        <taxon>Ecdysozoa</taxon>
        <taxon>Nematoda</taxon>
        <taxon>Enoplea</taxon>
        <taxon>Dorylaimia</taxon>
        <taxon>Trichinellida</taxon>
        <taxon>Trichinellidae</taxon>
        <taxon>Trichinella</taxon>
    </lineage>
</organism>
<evidence type="ECO:0000313" key="3">
    <source>
        <dbReference type="Proteomes" id="UP000054995"/>
    </source>
</evidence>
<dbReference type="AlphaFoldDB" id="A0A0V1FWK2"/>
<evidence type="ECO:0000256" key="1">
    <source>
        <dbReference type="SAM" id="Phobius"/>
    </source>
</evidence>
<comment type="caution">
    <text evidence="2">The sequence shown here is derived from an EMBL/GenBank/DDBJ whole genome shotgun (WGS) entry which is preliminary data.</text>
</comment>
<accession>A0A0V1FWK2</accession>
<name>A0A0V1FWK2_TRIPS</name>
<keyword evidence="3" id="KW-1185">Reference proteome</keyword>
<sequence>MCIAKHVQVVCSLAGDLELQLLHCLLFLLDREILKMIAFKSVLTSIFAVPFCMQYSTVVVVHLIDLYVVLMELCESTKDTNAQRFHFAQMTTTTTTTMMMMMRIFFVQCFFHVLVLCVVCKSRPGGVVENVLLQSDRCFRQCLLIGIFSNTALIGCIVATRWRLLSFTAFALSNRFDWKFIYVRV</sequence>
<feature type="transmembrane region" description="Helical" evidence="1">
    <location>
        <begin position="41"/>
        <end position="64"/>
    </location>
</feature>
<protein>
    <submittedName>
        <fullName evidence="2">Uncharacterized protein</fullName>
    </submittedName>
</protein>
<keyword evidence="1" id="KW-0472">Membrane</keyword>
<gene>
    <name evidence="2" type="ORF">T4D_15533</name>
</gene>
<keyword evidence="1" id="KW-1133">Transmembrane helix</keyword>
<dbReference type="Proteomes" id="UP000054995">
    <property type="component" value="Unassembled WGS sequence"/>
</dbReference>
<proteinExistence type="predicted"/>
<feature type="transmembrane region" description="Helical" evidence="1">
    <location>
        <begin position="100"/>
        <end position="120"/>
    </location>
</feature>
<reference evidence="2 3" key="1">
    <citation type="submission" date="2015-01" db="EMBL/GenBank/DDBJ databases">
        <title>Evolution of Trichinella species and genotypes.</title>
        <authorList>
            <person name="Korhonen P.K."/>
            <person name="Edoardo P."/>
            <person name="Giuseppe L.R."/>
            <person name="Gasser R.B."/>
        </authorList>
    </citation>
    <scope>NUCLEOTIDE SEQUENCE [LARGE SCALE GENOMIC DNA]</scope>
    <source>
        <strain evidence="2">ISS470</strain>
    </source>
</reference>
<evidence type="ECO:0000313" key="2">
    <source>
        <dbReference type="EMBL" id="KRY90345.1"/>
    </source>
</evidence>
<feature type="transmembrane region" description="Helical" evidence="1">
    <location>
        <begin position="141"/>
        <end position="162"/>
    </location>
</feature>